<organism evidence="2">
    <name type="scientific">viral metagenome</name>
    <dbReference type="NCBI Taxonomy" id="1070528"/>
    <lineage>
        <taxon>unclassified sequences</taxon>
        <taxon>metagenomes</taxon>
        <taxon>organismal metagenomes</taxon>
    </lineage>
</organism>
<evidence type="ECO:0008006" key="3">
    <source>
        <dbReference type="Google" id="ProtNLM"/>
    </source>
</evidence>
<dbReference type="AlphaFoldDB" id="A0A6C0JVB0"/>
<sequence>MHRVIIPIILLIIMFYVNKRLKTSNLSTSKIRIIQTLGILVFIIFSLVIMDSLPTAVIFATIVGSISFLIRDTASDIISTIILNLYPQYKTGDTLQVSNYSKVYPDLKFDQPGLLRTPFINSDGSYTYIPNRILLNNIVKVN</sequence>
<dbReference type="InterPro" id="IPR010920">
    <property type="entry name" value="LSM_dom_sf"/>
</dbReference>
<keyword evidence="1" id="KW-0812">Transmembrane</keyword>
<dbReference type="SUPFAM" id="SSF50182">
    <property type="entry name" value="Sm-like ribonucleoproteins"/>
    <property type="match status" value="1"/>
</dbReference>
<dbReference type="EMBL" id="MN740685">
    <property type="protein sequence ID" value="QHU07654.1"/>
    <property type="molecule type" value="Genomic_DNA"/>
</dbReference>
<keyword evidence="1" id="KW-1133">Transmembrane helix</keyword>
<evidence type="ECO:0000256" key="1">
    <source>
        <dbReference type="SAM" id="Phobius"/>
    </source>
</evidence>
<proteinExistence type="predicted"/>
<reference evidence="2" key="1">
    <citation type="journal article" date="2020" name="Nature">
        <title>Giant virus diversity and host interactions through global metagenomics.</title>
        <authorList>
            <person name="Schulz F."/>
            <person name="Roux S."/>
            <person name="Paez-Espino D."/>
            <person name="Jungbluth S."/>
            <person name="Walsh D.A."/>
            <person name="Denef V.J."/>
            <person name="McMahon K.D."/>
            <person name="Konstantinidis K.T."/>
            <person name="Eloe-Fadrosh E.A."/>
            <person name="Kyrpides N.C."/>
            <person name="Woyke T."/>
        </authorList>
    </citation>
    <scope>NUCLEOTIDE SEQUENCE</scope>
    <source>
        <strain evidence="2">GVMAG-S-1041349-163</strain>
    </source>
</reference>
<feature type="transmembrane region" description="Helical" evidence="1">
    <location>
        <begin position="6"/>
        <end position="21"/>
    </location>
</feature>
<keyword evidence="1" id="KW-0472">Membrane</keyword>
<accession>A0A6C0JVB0</accession>
<protein>
    <recommendedName>
        <fullName evidence="3">Mechanosensitive ion channel</fullName>
    </recommendedName>
</protein>
<evidence type="ECO:0000313" key="2">
    <source>
        <dbReference type="EMBL" id="QHU07654.1"/>
    </source>
</evidence>
<feature type="transmembrane region" description="Helical" evidence="1">
    <location>
        <begin position="33"/>
        <end position="50"/>
    </location>
</feature>
<name>A0A6C0JVB0_9ZZZZ</name>
<feature type="transmembrane region" description="Helical" evidence="1">
    <location>
        <begin position="56"/>
        <end position="74"/>
    </location>
</feature>